<dbReference type="PROSITE" id="PS51257">
    <property type="entry name" value="PROKAR_LIPOPROTEIN"/>
    <property type="match status" value="1"/>
</dbReference>
<comment type="caution">
    <text evidence="2">The sequence shown here is derived from an EMBL/GenBank/DDBJ whole genome shotgun (WGS) entry which is preliminary data.</text>
</comment>
<keyword evidence="3" id="KW-1185">Reference proteome</keyword>
<dbReference type="Proteomes" id="UP001214854">
    <property type="component" value="Unassembled WGS sequence"/>
</dbReference>
<proteinExistence type="predicted"/>
<evidence type="ECO:0000256" key="1">
    <source>
        <dbReference type="SAM" id="SignalP"/>
    </source>
</evidence>
<evidence type="ECO:0008006" key="4">
    <source>
        <dbReference type="Google" id="ProtNLM"/>
    </source>
</evidence>
<feature type="chain" id="PRO_5047452089" description="Lipoprotein" evidence="1">
    <location>
        <begin position="26"/>
        <end position="127"/>
    </location>
</feature>
<evidence type="ECO:0000313" key="3">
    <source>
        <dbReference type="Proteomes" id="UP001214854"/>
    </source>
</evidence>
<reference evidence="2 3" key="1">
    <citation type="submission" date="2023-01" db="EMBL/GenBank/DDBJ databases">
        <title>Novel species of the genus Asticcacaulis isolated from rivers.</title>
        <authorList>
            <person name="Lu H."/>
        </authorList>
    </citation>
    <scope>NUCLEOTIDE SEQUENCE [LARGE SCALE GENOMIC DNA]</scope>
    <source>
        <strain evidence="2 3">BYS171W</strain>
    </source>
</reference>
<name>A0ABT5HY15_9CAUL</name>
<sequence length="127" mass="13605">MRKSAFSVCMLGLALLSGCSSYIQGGDLIRPNEPTGTLRLSNDTGAPIGVVLVSNCNHSTYGLNRLPKGYEIPTGGHYDFKVSAGCWDVSAGRVLGHNSWSEGRKRVTVNANSVTNLTSQTMSEKRN</sequence>
<protein>
    <recommendedName>
        <fullName evidence="4">Lipoprotein</fullName>
    </recommendedName>
</protein>
<dbReference type="RefSeq" id="WP_272749211.1">
    <property type="nucleotide sequence ID" value="NZ_JAQQKX010000015.1"/>
</dbReference>
<gene>
    <name evidence="2" type="ORF">PQU92_15755</name>
</gene>
<evidence type="ECO:0000313" key="2">
    <source>
        <dbReference type="EMBL" id="MDC7684740.1"/>
    </source>
</evidence>
<keyword evidence="1" id="KW-0732">Signal</keyword>
<dbReference type="EMBL" id="JAQQKX010000015">
    <property type="protein sequence ID" value="MDC7684740.1"/>
    <property type="molecule type" value="Genomic_DNA"/>
</dbReference>
<accession>A0ABT5HY15</accession>
<feature type="signal peptide" evidence="1">
    <location>
        <begin position="1"/>
        <end position="25"/>
    </location>
</feature>
<organism evidence="2 3">
    <name type="scientific">Asticcacaulis aquaticus</name>
    <dbReference type="NCBI Taxonomy" id="2984212"/>
    <lineage>
        <taxon>Bacteria</taxon>
        <taxon>Pseudomonadati</taxon>
        <taxon>Pseudomonadota</taxon>
        <taxon>Alphaproteobacteria</taxon>
        <taxon>Caulobacterales</taxon>
        <taxon>Caulobacteraceae</taxon>
        <taxon>Asticcacaulis</taxon>
    </lineage>
</organism>